<name>S9TWD1_9TRYP</name>
<keyword evidence="2" id="KW-1185">Reference proteome</keyword>
<dbReference type="Proteomes" id="UP000015354">
    <property type="component" value="Unassembled WGS sequence"/>
</dbReference>
<organism evidence="1 2">
    <name type="scientific">Strigomonas culicis</name>
    <dbReference type="NCBI Taxonomy" id="28005"/>
    <lineage>
        <taxon>Eukaryota</taxon>
        <taxon>Discoba</taxon>
        <taxon>Euglenozoa</taxon>
        <taxon>Kinetoplastea</taxon>
        <taxon>Metakinetoplastina</taxon>
        <taxon>Trypanosomatida</taxon>
        <taxon>Trypanosomatidae</taxon>
        <taxon>Strigomonadinae</taxon>
        <taxon>Strigomonas</taxon>
    </lineage>
</organism>
<proteinExistence type="predicted"/>
<reference evidence="1 2" key="1">
    <citation type="journal article" date="2013" name="PLoS ONE">
        <title>Predicting the Proteins of Angomonas deanei, Strigomonas culicis and Their Respective Endosymbionts Reveals New Aspects of the Trypanosomatidae Family.</title>
        <authorList>
            <person name="Motta M.C."/>
            <person name="Martins A.C."/>
            <person name="de Souza S.S."/>
            <person name="Catta-Preta C.M."/>
            <person name="Silva R."/>
            <person name="Klein C.C."/>
            <person name="de Almeida L.G."/>
            <person name="de Lima Cunha O."/>
            <person name="Ciapina L.P."/>
            <person name="Brocchi M."/>
            <person name="Colabardini A.C."/>
            <person name="de Araujo Lima B."/>
            <person name="Machado C.R."/>
            <person name="de Almeida Soares C.M."/>
            <person name="Probst C.M."/>
            <person name="de Menezes C.B."/>
            <person name="Thompson C.E."/>
            <person name="Bartholomeu D.C."/>
            <person name="Gradia D.F."/>
            <person name="Pavoni D.P."/>
            <person name="Grisard E.C."/>
            <person name="Fantinatti-Garboggini F."/>
            <person name="Marchini F.K."/>
            <person name="Rodrigues-Luiz G.F."/>
            <person name="Wagner G."/>
            <person name="Goldman G.H."/>
            <person name="Fietto J.L."/>
            <person name="Elias M.C."/>
            <person name="Goldman M.H."/>
            <person name="Sagot M.F."/>
            <person name="Pereira M."/>
            <person name="Stoco P.H."/>
            <person name="de Mendonca-Neto R.P."/>
            <person name="Teixeira S.M."/>
            <person name="Maciel T.E."/>
            <person name="de Oliveira Mendes T.A."/>
            <person name="Urmenyi T.P."/>
            <person name="de Souza W."/>
            <person name="Schenkman S."/>
            <person name="de Vasconcelos A.T."/>
        </authorList>
    </citation>
    <scope>NUCLEOTIDE SEQUENCE [LARGE SCALE GENOMIC DNA]</scope>
</reference>
<comment type="caution">
    <text evidence="1">The sequence shown here is derived from an EMBL/GenBank/DDBJ whole genome shotgun (WGS) entry which is preliminary data.</text>
</comment>
<sequence length="913" mass="97816">MSQPAVATSVQEGWEMVRAFTEANNPAAVLALNAALQAAAAPGAASVSESLAPQLLQHCLTCSGVSPSALQFVCILNRNLCYRYIPEAFSRPLDGRPRGVGDLLLLYHAVLTSPSALPAAARAQLIGCEAVLLVLCTENIGDALRQLCEELRPTPTAEAVAYYSELLTCVADVLVDRRVALGPVRRAVQRTHLQRNLDVALHGPAGAEVLPAEVRALGRVVSFLFECVAGEPQEVAARLFELLPSSRQWHWALAHLGDPQADTAEMVVGTVCQVLQCLNRMDAPATALLQSCLPVALAHQLPLCSSLKIIISALEAATEDIVLHLGPDNALYGLFSSSAQYMLSILESPEATVEIRMCVYEGISVLTQVLRPTDIPPMDADDDPEDFEEFASVTRKENDDKRRALDQLHGFLTMCHTLLACHLGGLLAGKGAAEAMEELAAYALEKAKESEEDFQVAFDLYAVALFTCYERTCRLLGGAPAQVVEAGVLHRGGLVFFATSAPAALECLLASPPGLLLPQCALLPVLVERFVRTGASGSADAMWPVESAPSVVGGLLALLGAAVGQGAVGAARYVLEALLFQLRACGADHACIPACRAHLQGLGAALWALAVAHPGRAHLAEKWCLAEALCLLYEQRYVPACTAEVVQALRQHDARTQTEVLASQRLAEPGVLDYLLQLLGTVDDVPAVRRACERIARYAAAVCGAADGAGDWSHYVATLEKWNAANVRYGWICVMLTVALPPRLAGDATAQALLRYFAQEDALYASPEEVSILFGDAALHCILAGGNADLMTRVLQLIEWLLDAPHAFGTAKGVHRLLRMVRWAWGLLEHLTRAAPPPVFFPQLFHRALTRYAEYVVPLGSEGDDEDVGAAEEVARELAVLAGLLTAARCRQTAPPCSRGWRRQATGRSESES</sequence>
<gene>
    <name evidence="1" type="ORF">STCU_08129</name>
</gene>
<evidence type="ECO:0000313" key="2">
    <source>
        <dbReference type="Proteomes" id="UP000015354"/>
    </source>
</evidence>
<evidence type="ECO:0000313" key="1">
    <source>
        <dbReference type="EMBL" id="EPY22787.1"/>
    </source>
</evidence>
<protein>
    <submittedName>
        <fullName evidence="1">Uncharacterized protein</fullName>
    </submittedName>
</protein>
<dbReference type="OrthoDB" id="271367at2759"/>
<dbReference type="EMBL" id="ATMH01008129">
    <property type="protein sequence ID" value="EPY22787.1"/>
    <property type="molecule type" value="Genomic_DNA"/>
</dbReference>
<accession>S9TWD1</accession>
<dbReference type="AlphaFoldDB" id="S9TWD1"/>